<evidence type="ECO:0000313" key="2">
    <source>
        <dbReference type="Proteomes" id="UP001150603"/>
    </source>
</evidence>
<evidence type="ECO:0000313" key="1">
    <source>
        <dbReference type="EMBL" id="KAJ1938627.1"/>
    </source>
</evidence>
<sequence length="311" mass="34153">MGTRDMRPTRIAATLQILESFVNEYFDQNPISQLAIISTKDGLAEKLTDLSGNPVDHVNALRDKSNKDLAGEPSLQNALELAMHTLRRAPTHGSREIVCIFGSLTTCDPGDIKQTQAALKHAEVRVSMVQLAAEVHVFKRICQETNGLFAVADDEIHLKDMLFECIPPPPVVSAKATSDMIQMGFPIRASNAQVPTPCVCHHELSFSGYICPRCRSKVCSLPTDCDVCGLPLVSAPHLARSYHHLFPEENYKEIDVEANSGMEAAGLVCFGCEGEVKGAAARYKCPRCRKEFCLECDIFIHETLHNCPGCV</sequence>
<name>A0ACC1J5N0_9FUNG</name>
<dbReference type="EMBL" id="JANBPW010003106">
    <property type="protein sequence ID" value="KAJ1938627.1"/>
    <property type="molecule type" value="Genomic_DNA"/>
</dbReference>
<dbReference type="Proteomes" id="UP001150603">
    <property type="component" value="Unassembled WGS sequence"/>
</dbReference>
<comment type="caution">
    <text evidence="1">The sequence shown here is derived from an EMBL/GenBank/DDBJ whole genome shotgun (WGS) entry which is preliminary data.</text>
</comment>
<keyword evidence="2" id="KW-1185">Reference proteome</keyword>
<gene>
    <name evidence="1" type="ORF">FBU59_004383</name>
</gene>
<organism evidence="1 2">
    <name type="scientific">Linderina macrospora</name>
    <dbReference type="NCBI Taxonomy" id="4868"/>
    <lineage>
        <taxon>Eukaryota</taxon>
        <taxon>Fungi</taxon>
        <taxon>Fungi incertae sedis</taxon>
        <taxon>Zoopagomycota</taxon>
        <taxon>Kickxellomycotina</taxon>
        <taxon>Kickxellomycetes</taxon>
        <taxon>Kickxellales</taxon>
        <taxon>Kickxellaceae</taxon>
        <taxon>Linderina</taxon>
    </lineage>
</organism>
<protein>
    <submittedName>
        <fullName evidence="1">Uncharacterized protein</fullName>
    </submittedName>
</protein>
<reference evidence="1" key="1">
    <citation type="submission" date="2022-07" db="EMBL/GenBank/DDBJ databases">
        <title>Phylogenomic reconstructions and comparative analyses of Kickxellomycotina fungi.</title>
        <authorList>
            <person name="Reynolds N.K."/>
            <person name="Stajich J.E."/>
            <person name="Barry K."/>
            <person name="Grigoriev I.V."/>
            <person name="Crous P."/>
            <person name="Smith M.E."/>
        </authorList>
    </citation>
    <scope>NUCLEOTIDE SEQUENCE</scope>
    <source>
        <strain evidence="1">NRRL 5244</strain>
    </source>
</reference>
<accession>A0ACC1J5N0</accession>
<proteinExistence type="predicted"/>